<name>A0A0D0A3I5_9AGAM</name>
<dbReference type="HOGENOM" id="CLU_084530_0_0_1"/>
<reference evidence="2" key="2">
    <citation type="submission" date="2015-01" db="EMBL/GenBank/DDBJ databases">
        <title>Evolutionary Origins and Diversification of the Mycorrhizal Mutualists.</title>
        <authorList>
            <consortium name="DOE Joint Genome Institute"/>
            <consortium name="Mycorrhizal Genomics Consortium"/>
            <person name="Kohler A."/>
            <person name="Kuo A."/>
            <person name="Nagy L.G."/>
            <person name="Floudas D."/>
            <person name="Copeland A."/>
            <person name="Barry K.W."/>
            <person name="Cichocki N."/>
            <person name="Veneault-Fourrey C."/>
            <person name="LaButti K."/>
            <person name="Lindquist E.A."/>
            <person name="Lipzen A."/>
            <person name="Lundell T."/>
            <person name="Morin E."/>
            <person name="Murat C."/>
            <person name="Riley R."/>
            <person name="Ohm R."/>
            <person name="Sun H."/>
            <person name="Tunlid A."/>
            <person name="Henrissat B."/>
            <person name="Grigoriev I.V."/>
            <person name="Hibbett D.S."/>
            <person name="Martin F."/>
        </authorList>
    </citation>
    <scope>NUCLEOTIDE SEQUENCE [LARGE SCALE GENOMIC DNA]</scope>
    <source>
        <strain evidence="2">441</strain>
    </source>
</reference>
<evidence type="ECO:0000313" key="2">
    <source>
        <dbReference type="Proteomes" id="UP000054018"/>
    </source>
</evidence>
<gene>
    <name evidence="1" type="ORF">PISMIDRAFT_94758</name>
</gene>
<organism evidence="1 2">
    <name type="scientific">Pisolithus microcarpus 441</name>
    <dbReference type="NCBI Taxonomy" id="765257"/>
    <lineage>
        <taxon>Eukaryota</taxon>
        <taxon>Fungi</taxon>
        <taxon>Dikarya</taxon>
        <taxon>Basidiomycota</taxon>
        <taxon>Agaricomycotina</taxon>
        <taxon>Agaricomycetes</taxon>
        <taxon>Agaricomycetidae</taxon>
        <taxon>Boletales</taxon>
        <taxon>Sclerodermatineae</taxon>
        <taxon>Pisolithaceae</taxon>
        <taxon>Pisolithus</taxon>
    </lineage>
</organism>
<dbReference type="STRING" id="765257.A0A0D0A3I5"/>
<keyword evidence="2" id="KW-1185">Reference proteome</keyword>
<dbReference type="OrthoDB" id="3335429at2759"/>
<evidence type="ECO:0000313" key="1">
    <source>
        <dbReference type="EMBL" id="KIK26613.1"/>
    </source>
</evidence>
<accession>A0A0D0A3I5</accession>
<reference evidence="1 2" key="1">
    <citation type="submission" date="2014-04" db="EMBL/GenBank/DDBJ databases">
        <authorList>
            <consortium name="DOE Joint Genome Institute"/>
            <person name="Kuo A."/>
            <person name="Kohler A."/>
            <person name="Costa M.D."/>
            <person name="Nagy L.G."/>
            <person name="Floudas D."/>
            <person name="Copeland A."/>
            <person name="Barry K.W."/>
            <person name="Cichocki N."/>
            <person name="Veneault-Fourrey C."/>
            <person name="LaButti K."/>
            <person name="Lindquist E.A."/>
            <person name="Lipzen A."/>
            <person name="Lundell T."/>
            <person name="Morin E."/>
            <person name="Murat C."/>
            <person name="Sun H."/>
            <person name="Tunlid A."/>
            <person name="Henrissat B."/>
            <person name="Grigoriev I.V."/>
            <person name="Hibbett D.S."/>
            <person name="Martin F."/>
            <person name="Nordberg H.P."/>
            <person name="Cantor M.N."/>
            <person name="Hua S.X."/>
        </authorList>
    </citation>
    <scope>NUCLEOTIDE SEQUENCE [LARGE SCALE GENOMIC DNA]</scope>
    <source>
        <strain evidence="1 2">441</strain>
    </source>
</reference>
<dbReference type="EMBL" id="KN833701">
    <property type="protein sequence ID" value="KIK26613.1"/>
    <property type="molecule type" value="Genomic_DNA"/>
</dbReference>
<protein>
    <submittedName>
        <fullName evidence="1">Uncharacterized protein</fullName>
    </submittedName>
</protein>
<dbReference type="AlphaFoldDB" id="A0A0D0A3I5"/>
<proteinExistence type="predicted"/>
<sequence>MDIPTAGQTDFVVKSIPDKIEFKVQQCDLEKSEIFRDMFAVCNQGSASPHGVKTLADSCYVELDEPAQALKTLLALLRQPPPPPLLSLPNSVSAQECWVKLPFSQRYEHDSVIPFPLLPGMIRLSDKYGLSDPLVRSLRSHLVANAFLHPLKVYGFATANRFEDVAVEASTYLLHPPLASYSREDISVIPTVTAYHDLVQLHAHRIKRLQEILLSEEIFPFGYGLCTLHCDETARMWNERRVQLVPRIEAGDDIAAEMRTLMDQFSSCQACRKACIAATEMLEYKCRRIARTIGYLPSSGRVT</sequence>
<dbReference type="Proteomes" id="UP000054018">
    <property type="component" value="Unassembled WGS sequence"/>
</dbReference>